<proteinExistence type="predicted"/>
<dbReference type="EMBL" id="BNJG01000003">
    <property type="protein sequence ID" value="GHO59079.1"/>
    <property type="molecule type" value="Genomic_DNA"/>
</dbReference>
<comment type="caution">
    <text evidence="1">The sequence shown here is derived from an EMBL/GenBank/DDBJ whole genome shotgun (WGS) entry which is preliminary data.</text>
</comment>
<reference evidence="1 2" key="1">
    <citation type="journal article" date="2021" name="Int. J. Syst. Evol. Microbiol.">
        <title>Reticulibacter mediterranei gen. nov., sp. nov., within the new family Reticulibacteraceae fam. nov., and Ktedonospora formicarum gen. nov., sp. nov., Ktedonobacter robiniae sp. nov., Dictyobacter formicarum sp. nov. and Dictyobacter arantiisoli sp. nov., belonging to the class Ktedonobacteria.</title>
        <authorList>
            <person name="Yabe S."/>
            <person name="Zheng Y."/>
            <person name="Wang C.M."/>
            <person name="Sakai Y."/>
            <person name="Abe K."/>
            <person name="Yokota A."/>
            <person name="Donadio S."/>
            <person name="Cavaletti L."/>
            <person name="Monciardini P."/>
        </authorList>
    </citation>
    <scope>NUCLEOTIDE SEQUENCE [LARGE SCALE GENOMIC DNA]</scope>
    <source>
        <strain evidence="1 2">SOSP1-30</strain>
    </source>
</reference>
<gene>
    <name evidence="1" type="ORF">KSB_75540</name>
</gene>
<evidence type="ECO:0000313" key="2">
    <source>
        <dbReference type="Proteomes" id="UP000654345"/>
    </source>
</evidence>
<name>A0ABQ3V2G8_9CHLR</name>
<dbReference type="Proteomes" id="UP000654345">
    <property type="component" value="Unassembled WGS sequence"/>
</dbReference>
<keyword evidence="2" id="KW-1185">Reference proteome</keyword>
<dbReference type="InterPro" id="IPR046492">
    <property type="entry name" value="DUF6585"/>
</dbReference>
<protein>
    <submittedName>
        <fullName evidence="1">Uncharacterized protein</fullName>
    </submittedName>
</protein>
<dbReference type="Pfam" id="PF20226">
    <property type="entry name" value="DUF6585"/>
    <property type="match status" value="1"/>
</dbReference>
<sequence length="157" mass="18086">MVSWSEIERVRLSLLGIDNAKDPARRYKLWLSNGKRYVFDGKLQEVEKLGRIISREVARHKLPHLLEAYQWGERLQFGPLILSQEGMSKGKKLVPWSQISAVCVCDGYVAIDQEDETQLWPLVTVPEIPNFFAFIGLLNYITQNKVLYKPIIIKKAS</sequence>
<organism evidence="1 2">
    <name type="scientific">Ktedonobacter robiniae</name>
    <dbReference type="NCBI Taxonomy" id="2778365"/>
    <lineage>
        <taxon>Bacteria</taxon>
        <taxon>Bacillati</taxon>
        <taxon>Chloroflexota</taxon>
        <taxon>Ktedonobacteria</taxon>
        <taxon>Ktedonobacterales</taxon>
        <taxon>Ktedonobacteraceae</taxon>
        <taxon>Ktedonobacter</taxon>
    </lineage>
</organism>
<accession>A0ABQ3V2G8</accession>
<evidence type="ECO:0000313" key="1">
    <source>
        <dbReference type="EMBL" id="GHO59079.1"/>
    </source>
</evidence>